<feature type="domain" description="C2H2-type" evidence="10">
    <location>
        <begin position="630"/>
        <end position="653"/>
    </location>
</feature>
<dbReference type="GO" id="GO:0008270">
    <property type="term" value="F:zinc ion binding"/>
    <property type="evidence" value="ECO:0007669"/>
    <property type="project" value="UniProtKB-KW"/>
</dbReference>
<dbReference type="InterPro" id="IPR056436">
    <property type="entry name" value="Znf-C2H2_ZIC1-5/GLI1-3-like"/>
</dbReference>
<reference evidence="12" key="3">
    <citation type="submission" date="2015-06" db="UniProtKB">
        <authorList>
            <consortium name="EnsemblMetazoa"/>
        </authorList>
    </citation>
    <scope>IDENTIFICATION</scope>
</reference>
<dbReference type="PANTHER" id="PTHR24394:SF29">
    <property type="entry name" value="MYONEURIN"/>
    <property type="match status" value="1"/>
</dbReference>
<dbReference type="OMA" id="AIICDKC"/>
<keyword evidence="3" id="KW-0677">Repeat</keyword>
<dbReference type="GO" id="GO:0005634">
    <property type="term" value="C:nucleus"/>
    <property type="evidence" value="ECO:0007669"/>
    <property type="project" value="UniProtKB-SubCell"/>
</dbReference>
<dbReference type="SUPFAM" id="SSF57667">
    <property type="entry name" value="beta-beta-alpha zinc fingers"/>
    <property type="match status" value="3"/>
</dbReference>
<dbReference type="GO" id="GO:0000981">
    <property type="term" value="F:DNA-binding transcription factor activity, RNA polymerase II-specific"/>
    <property type="evidence" value="ECO:0007669"/>
    <property type="project" value="TreeGrafter"/>
</dbReference>
<dbReference type="OrthoDB" id="6077919at2759"/>
<feature type="region of interest" description="Disordered" evidence="9">
    <location>
        <begin position="264"/>
        <end position="289"/>
    </location>
</feature>
<keyword evidence="6" id="KW-0238">DNA-binding</keyword>
<dbReference type="AlphaFoldDB" id="R7UQB3"/>
<dbReference type="InterPro" id="IPR036236">
    <property type="entry name" value="Znf_C2H2_sf"/>
</dbReference>
<feature type="domain" description="C2H2-type" evidence="10">
    <location>
        <begin position="544"/>
        <end position="572"/>
    </location>
</feature>
<evidence type="ECO:0000256" key="1">
    <source>
        <dbReference type="ARBA" id="ARBA00004123"/>
    </source>
</evidence>
<evidence type="ECO:0000256" key="4">
    <source>
        <dbReference type="ARBA" id="ARBA00022771"/>
    </source>
</evidence>
<dbReference type="GO" id="GO:0003677">
    <property type="term" value="F:DNA binding"/>
    <property type="evidence" value="ECO:0007669"/>
    <property type="project" value="UniProtKB-KW"/>
</dbReference>
<dbReference type="FunFam" id="3.30.160.60:FF:000104">
    <property type="entry name" value="Transcriptional repressor protein YY1"/>
    <property type="match status" value="1"/>
</dbReference>
<dbReference type="Pfam" id="PF23561">
    <property type="entry name" value="zf-C2H2_15"/>
    <property type="match status" value="1"/>
</dbReference>
<evidence type="ECO:0000259" key="10">
    <source>
        <dbReference type="PROSITE" id="PS50157"/>
    </source>
</evidence>
<dbReference type="PROSITE" id="PS00028">
    <property type="entry name" value="ZINC_FINGER_C2H2_1"/>
    <property type="match status" value="6"/>
</dbReference>
<evidence type="ECO:0000256" key="6">
    <source>
        <dbReference type="ARBA" id="ARBA00023125"/>
    </source>
</evidence>
<dbReference type="EnsemblMetazoa" id="CapteT227697">
    <property type="protein sequence ID" value="CapteP227697"/>
    <property type="gene ID" value="CapteG227697"/>
</dbReference>
<accession>R7UQB3</accession>
<dbReference type="InterPro" id="IPR013087">
    <property type="entry name" value="Znf_C2H2_type"/>
</dbReference>
<comment type="subcellular location">
    <subcellularLocation>
        <location evidence="1">Nucleus</location>
    </subcellularLocation>
</comment>
<dbReference type="SMART" id="SM00355">
    <property type="entry name" value="ZnF_C2H2"/>
    <property type="match status" value="8"/>
</dbReference>
<keyword evidence="4 8" id="KW-0863">Zinc-finger</keyword>
<keyword evidence="5" id="KW-0862">Zinc</keyword>
<dbReference type="PANTHER" id="PTHR24394">
    <property type="entry name" value="ZINC FINGER PROTEIN"/>
    <property type="match status" value="1"/>
</dbReference>
<dbReference type="FunFam" id="3.30.160.60:FF:000446">
    <property type="entry name" value="Zinc finger protein"/>
    <property type="match status" value="1"/>
</dbReference>
<name>R7UQB3_CAPTE</name>
<reference evidence="13" key="1">
    <citation type="submission" date="2012-12" db="EMBL/GenBank/DDBJ databases">
        <authorList>
            <person name="Hellsten U."/>
            <person name="Grimwood J."/>
            <person name="Chapman J.A."/>
            <person name="Shapiro H."/>
            <person name="Aerts A."/>
            <person name="Otillar R.P."/>
            <person name="Terry A.Y."/>
            <person name="Boore J.L."/>
            <person name="Simakov O."/>
            <person name="Marletaz F."/>
            <person name="Cho S.-J."/>
            <person name="Edsinger-Gonzales E."/>
            <person name="Havlak P."/>
            <person name="Kuo D.-H."/>
            <person name="Larsson T."/>
            <person name="Lv J."/>
            <person name="Arendt D."/>
            <person name="Savage R."/>
            <person name="Osoegawa K."/>
            <person name="de Jong P."/>
            <person name="Lindberg D.R."/>
            <person name="Seaver E.C."/>
            <person name="Weisblat D.A."/>
            <person name="Putnam N.H."/>
            <person name="Grigoriev I.V."/>
            <person name="Rokhsar D.S."/>
        </authorList>
    </citation>
    <scope>NUCLEOTIDE SEQUENCE</scope>
    <source>
        <strain evidence="13">I ESC-2004</strain>
    </source>
</reference>
<evidence type="ECO:0000313" key="11">
    <source>
        <dbReference type="EMBL" id="ELU08390.1"/>
    </source>
</evidence>
<dbReference type="FunCoup" id="R7UQB3">
    <property type="interactions" value="1936"/>
</dbReference>
<evidence type="ECO:0000256" key="7">
    <source>
        <dbReference type="ARBA" id="ARBA00023242"/>
    </source>
</evidence>
<evidence type="ECO:0000256" key="5">
    <source>
        <dbReference type="ARBA" id="ARBA00022833"/>
    </source>
</evidence>
<feature type="domain" description="C2H2-type" evidence="10">
    <location>
        <begin position="572"/>
        <end position="595"/>
    </location>
</feature>
<dbReference type="EMBL" id="KB299137">
    <property type="protein sequence ID" value="ELU08390.1"/>
    <property type="molecule type" value="Genomic_DNA"/>
</dbReference>
<evidence type="ECO:0000256" key="2">
    <source>
        <dbReference type="ARBA" id="ARBA00022723"/>
    </source>
</evidence>
<keyword evidence="13" id="KW-1185">Reference proteome</keyword>
<keyword evidence="2" id="KW-0479">Metal-binding</keyword>
<gene>
    <name evidence="11" type="ORF">CAPTEDRAFT_227697</name>
</gene>
<evidence type="ECO:0000256" key="9">
    <source>
        <dbReference type="SAM" id="MobiDB-lite"/>
    </source>
</evidence>
<feature type="domain" description="C2H2-type" evidence="10">
    <location>
        <begin position="403"/>
        <end position="431"/>
    </location>
</feature>
<protein>
    <recommendedName>
        <fullName evidence="10">C2H2-type domain-containing protein</fullName>
    </recommendedName>
</protein>
<reference evidence="11 13" key="2">
    <citation type="journal article" date="2013" name="Nature">
        <title>Insights into bilaterian evolution from three spiralian genomes.</title>
        <authorList>
            <person name="Simakov O."/>
            <person name="Marletaz F."/>
            <person name="Cho S.J."/>
            <person name="Edsinger-Gonzales E."/>
            <person name="Havlak P."/>
            <person name="Hellsten U."/>
            <person name="Kuo D.H."/>
            <person name="Larsson T."/>
            <person name="Lv J."/>
            <person name="Arendt D."/>
            <person name="Savage R."/>
            <person name="Osoegawa K."/>
            <person name="de Jong P."/>
            <person name="Grimwood J."/>
            <person name="Chapman J.A."/>
            <person name="Shapiro H."/>
            <person name="Aerts A."/>
            <person name="Otillar R.P."/>
            <person name="Terry A.Y."/>
            <person name="Boore J.L."/>
            <person name="Grigoriev I.V."/>
            <person name="Lindberg D.R."/>
            <person name="Seaver E.C."/>
            <person name="Weisblat D.A."/>
            <person name="Putnam N.H."/>
            <person name="Rokhsar D.S."/>
        </authorList>
    </citation>
    <scope>NUCLEOTIDE SEQUENCE</scope>
    <source>
        <strain evidence="11 13">I ESC-2004</strain>
    </source>
</reference>
<evidence type="ECO:0000313" key="12">
    <source>
        <dbReference type="EnsemblMetazoa" id="CapteP227697"/>
    </source>
</evidence>
<evidence type="ECO:0000256" key="8">
    <source>
        <dbReference type="PROSITE-ProRule" id="PRU00042"/>
    </source>
</evidence>
<dbReference type="PROSITE" id="PS50157">
    <property type="entry name" value="ZINC_FINGER_C2H2_2"/>
    <property type="match status" value="5"/>
</dbReference>
<proteinExistence type="predicted"/>
<dbReference type="Gene3D" id="3.30.160.60">
    <property type="entry name" value="Classic Zinc Finger"/>
    <property type="match status" value="3"/>
</dbReference>
<keyword evidence="7" id="KW-0539">Nucleus</keyword>
<evidence type="ECO:0000313" key="13">
    <source>
        <dbReference type="Proteomes" id="UP000014760"/>
    </source>
</evidence>
<dbReference type="Proteomes" id="UP000014760">
    <property type="component" value="Unassembled WGS sequence"/>
</dbReference>
<evidence type="ECO:0000256" key="3">
    <source>
        <dbReference type="ARBA" id="ARBA00022737"/>
    </source>
</evidence>
<organism evidence="11">
    <name type="scientific">Capitella teleta</name>
    <name type="common">Polychaete worm</name>
    <dbReference type="NCBI Taxonomy" id="283909"/>
    <lineage>
        <taxon>Eukaryota</taxon>
        <taxon>Metazoa</taxon>
        <taxon>Spiralia</taxon>
        <taxon>Lophotrochozoa</taxon>
        <taxon>Annelida</taxon>
        <taxon>Polychaeta</taxon>
        <taxon>Sedentaria</taxon>
        <taxon>Scolecida</taxon>
        <taxon>Capitellidae</taxon>
        <taxon>Capitella</taxon>
    </lineage>
</organism>
<dbReference type="STRING" id="283909.R7UQB3"/>
<dbReference type="HOGENOM" id="CLU_414039_0_0_1"/>
<sequence>MKKHIVYPALKKKCPYIYQDSSSQDEAALIILPGQGTGQRMLMLPSTQGLSATPWRVECIHNPHTALPPVTNPLDRLPDAEPDPLIPDPVVEEISISFKLFEPKAVKEWLRLKANFAHLTEMTSLIFIHLLQIHADHCHGSCALPQTVENFKSDKEDGASLCFCDFFASEEIVDSCDHYDDAMESVNMHSLPSSSNNQIHENFSDVLSNDDIRVNEEPCDEAEIVENLLTCITFNESSDHMEVESDHSDDNLFPNYIKNIRAEEEKDPEYIPGRQDSEDELEEDISTNPRRRRARRIVLPPQYREDGYAASKQCSCPFCPVMKINMSSVVNHVFADHSTRGSLVPIRKTLASIKMRSVRTKDKFLRTFLKKCNLCGKNFVFYKMFIEHECTGRSVKLPVMNTYRCTSCTYCFVTKSQLHFHEMRAHRPNWEKRQNYQQKLCAHKLWRVEREAYKKLLPWLLRVKSSFPDRSTRRRLKAHHNSLMGRMCRVCFVVLTSPSIIRRHLLSVHGIHVKKLKHVCYTCNCSLSTKAALNKHMQVHVQRFLCDYCGKTFAKEYNRRSHVELYHENAEYSCQLCARDFRSKVQLLRHHSSVHLIGPHPCSWEGCGKNFTREYNLRVHMRSHTGEKPYVCEKCAYSCANRNSLNHHMLQTHGINIRTPRLH</sequence>
<feature type="domain" description="C2H2-type" evidence="10">
    <location>
        <begin position="600"/>
        <end position="629"/>
    </location>
</feature>
<dbReference type="EMBL" id="AMQN01001089">
    <property type="status" value="NOT_ANNOTATED_CDS"/>
    <property type="molecule type" value="Genomic_DNA"/>
</dbReference>